<dbReference type="HOGENOM" id="CLU_062004_0_0_0"/>
<evidence type="ECO:0000313" key="2">
    <source>
        <dbReference type="Proteomes" id="UP000006791"/>
    </source>
</evidence>
<dbReference type="EMBL" id="CP002514">
    <property type="protein sequence ID" value="AEP12288.1"/>
    <property type="molecule type" value="Genomic_DNA"/>
</dbReference>
<sequence length="347" mass="36654">MPAHPSPPNQDAPVLVEVWRGSAVESRHRGAIVAATATGQMVDAVGDPNWLCFLRSAAKPFQAMAVLRTGAAERFALTTRELAIMAASHNGEPEHTAVVAGLLSRLGLTADVLRCGTHPPFNRAAARRLAGATITALHNNCSGKHAGMLAGCLAAGFATADYDAPTHPLQTEIANTIATMCNVAVEAMPRGLDGCTVPTWAVPLQNLAVGYARLFAHSPYPEESRRMATAMLAHPELIGGTERIDTDLMRAVPGHLLSKVGAEGVHAVAVPASDRFPDALGLAVKIEDGDSFRARNTVVLEALRQLGLLGAEPYAALMEKYSQPILTHRQQPAGELRAVFQLTQAAP</sequence>
<organism evidence="1 2">
    <name type="scientific">Chloracidobacterium thermophilum (strain B)</name>
    <dbReference type="NCBI Taxonomy" id="981222"/>
    <lineage>
        <taxon>Bacteria</taxon>
        <taxon>Pseudomonadati</taxon>
        <taxon>Acidobacteriota</taxon>
        <taxon>Terriglobia</taxon>
        <taxon>Terriglobales</taxon>
        <taxon>Acidobacteriaceae</taxon>
        <taxon>Chloracidobacterium</taxon>
    </lineage>
</organism>
<dbReference type="PANTHER" id="PTHR42110:SF1">
    <property type="entry name" value="L-ASPARAGINASE, PUTATIVE (AFU_ORTHOLOGUE AFUA_3G11890)-RELATED"/>
    <property type="match status" value="1"/>
</dbReference>
<dbReference type="Pfam" id="PF06089">
    <property type="entry name" value="Asparaginase_II"/>
    <property type="match status" value="1"/>
</dbReference>
<dbReference type="STRING" id="981222.Cabther_A1538"/>
<dbReference type="OrthoDB" id="9770793at2"/>
<dbReference type="PANTHER" id="PTHR42110">
    <property type="entry name" value="L-ASPARAGINASE, PUTATIVE (AFU_ORTHOLOGUE AFUA_3G11890)-RELATED"/>
    <property type="match status" value="1"/>
</dbReference>
<protein>
    <submittedName>
        <fullName evidence="1">L-asparaginase II</fullName>
    </submittedName>
</protein>
<evidence type="ECO:0000313" key="1">
    <source>
        <dbReference type="EMBL" id="AEP12288.1"/>
    </source>
</evidence>
<dbReference type="RefSeq" id="WP_014100025.1">
    <property type="nucleotide sequence ID" value="NC_016024.1"/>
</dbReference>
<reference evidence="1 2" key="1">
    <citation type="journal article" date="2012" name="Environ. Microbiol.">
        <title>Complete genome of Candidatus Chloracidobacterium thermophilum, a chlorophyll-based photoheterotroph belonging to the phylum Acidobacteria.</title>
        <authorList>
            <person name="Garcia Costas A.M."/>
            <person name="Liu Z."/>
            <person name="Tomsho L.P."/>
            <person name="Schuster S.C."/>
            <person name="Ward D.M."/>
            <person name="Bryant D.A."/>
        </authorList>
    </citation>
    <scope>NUCLEOTIDE SEQUENCE [LARGE SCALE GENOMIC DNA]</scope>
    <source>
        <strain evidence="1 2">B</strain>
    </source>
</reference>
<dbReference type="KEGG" id="ctm:Cabther_A1538"/>
<keyword evidence="2" id="KW-1185">Reference proteome</keyword>
<accession>G2LIS0</accession>
<dbReference type="InterPro" id="IPR010349">
    <property type="entry name" value="Asparaginase_II"/>
</dbReference>
<gene>
    <name evidence="1" type="ordered locus">Cabther_A1538</name>
</gene>
<name>G2LIS0_CHLTF</name>
<proteinExistence type="predicted"/>
<dbReference type="AlphaFoldDB" id="G2LIS0"/>
<dbReference type="Proteomes" id="UP000006791">
    <property type="component" value="Chromosome 1"/>
</dbReference>